<feature type="repeat" description="WD" evidence="8">
    <location>
        <begin position="71"/>
        <end position="112"/>
    </location>
</feature>
<dbReference type="SUPFAM" id="SSF50978">
    <property type="entry name" value="WD40 repeat-like"/>
    <property type="match status" value="1"/>
</dbReference>
<evidence type="ECO:0000256" key="1">
    <source>
        <dbReference type="ARBA" id="ARBA00004496"/>
    </source>
</evidence>
<evidence type="ECO:0000256" key="6">
    <source>
        <dbReference type="ARBA" id="ARBA00040453"/>
    </source>
</evidence>
<accession>A0AA36FLV6</accession>
<evidence type="ECO:0000256" key="7">
    <source>
        <dbReference type="ARBA" id="ARBA00042222"/>
    </source>
</evidence>
<dbReference type="CDD" id="cd00200">
    <property type="entry name" value="WD40"/>
    <property type="match status" value="1"/>
</dbReference>
<evidence type="ECO:0000313" key="9">
    <source>
        <dbReference type="EMBL" id="CAI9742552.1"/>
    </source>
</evidence>
<dbReference type="PROSITE" id="PS00678">
    <property type="entry name" value="WD_REPEATS_1"/>
    <property type="match status" value="2"/>
</dbReference>
<dbReference type="InterPro" id="IPR020472">
    <property type="entry name" value="WD40_PAC1"/>
</dbReference>
<feature type="repeat" description="WD" evidence="8">
    <location>
        <begin position="29"/>
        <end position="61"/>
    </location>
</feature>
<dbReference type="AlphaFoldDB" id="A0AA36FLV6"/>
<evidence type="ECO:0000256" key="3">
    <source>
        <dbReference type="ARBA" id="ARBA00022574"/>
    </source>
</evidence>
<dbReference type="InterPro" id="IPR019775">
    <property type="entry name" value="WD40_repeat_CS"/>
</dbReference>
<keyword evidence="10" id="KW-1185">Reference proteome</keyword>
<dbReference type="GO" id="GO:0071013">
    <property type="term" value="C:catalytic step 2 spliceosome"/>
    <property type="evidence" value="ECO:0007669"/>
    <property type="project" value="TreeGrafter"/>
</dbReference>
<dbReference type="SMART" id="SM00320">
    <property type="entry name" value="WD40"/>
    <property type="match status" value="7"/>
</dbReference>
<dbReference type="PANTHER" id="PTHR22842:SF3">
    <property type="entry name" value="WD REPEAT DOMAIN-CONTAINING PROTEIN 83"/>
    <property type="match status" value="1"/>
</dbReference>
<dbReference type="InterPro" id="IPR051980">
    <property type="entry name" value="WD_repeat_MORG1"/>
</dbReference>
<dbReference type="InterPro" id="IPR001680">
    <property type="entry name" value="WD40_rpt"/>
</dbReference>
<reference evidence="9" key="1">
    <citation type="submission" date="2023-08" db="EMBL/GenBank/DDBJ databases">
        <authorList>
            <person name="Alioto T."/>
            <person name="Alioto T."/>
            <person name="Gomez Garrido J."/>
        </authorList>
    </citation>
    <scope>NUCLEOTIDE SEQUENCE</scope>
</reference>
<comment type="subcellular location">
    <subcellularLocation>
        <location evidence="1">Cytoplasm</location>
    </subcellularLocation>
</comment>
<dbReference type="FunFam" id="2.130.10.10:FF:000273">
    <property type="entry name" value="WD repeat domain-containing protein 83"/>
    <property type="match status" value="1"/>
</dbReference>
<evidence type="ECO:0000256" key="5">
    <source>
        <dbReference type="ARBA" id="ARBA00038145"/>
    </source>
</evidence>
<dbReference type="GO" id="GO:0005737">
    <property type="term" value="C:cytoplasm"/>
    <property type="evidence" value="ECO:0007669"/>
    <property type="project" value="UniProtKB-SubCell"/>
</dbReference>
<dbReference type="Gene3D" id="2.130.10.10">
    <property type="entry name" value="YVTN repeat-like/Quinoprotein amine dehydrogenase"/>
    <property type="match status" value="1"/>
</dbReference>
<evidence type="ECO:0000256" key="8">
    <source>
        <dbReference type="PROSITE-ProRule" id="PRU00221"/>
    </source>
</evidence>
<proteinExistence type="inferred from homology"/>
<feature type="repeat" description="WD" evidence="8">
    <location>
        <begin position="237"/>
        <end position="280"/>
    </location>
</feature>
<dbReference type="PANTHER" id="PTHR22842">
    <property type="entry name" value="WD40 REPEAT PROTEIN"/>
    <property type="match status" value="1"/>
</dbReference>
<feature type="repeat" description="WD" evidence="8">
    <location>
        <begin position="113"/>
        <end position="154"/>
    </location>
</feature>
<comment type="similarity">
    <text evidence="5">Belongs to the WD repeat MORG1 family.</text>
</comment>
<keyword evidence="3 8" id="KW-0853">WD repeat</keyword>
<protein>
    <recommendedName>
        <fullName evidence="6">WD repeat domain-containing protein 83</fullName>
    </recommendedName>
    <alternativeName>
        <fullName evidence="7">Mitogen-activated protein kinase organizer 1</fullName>
    </alternativeName>
</protein>
<keyword evidence="2" id="KW-0963">Cytoplasm</keyword>
<dbReference type="PRINTS" id="PR00320">
    <property type="entry name" value="GPROTEINBRPT"/>
</dbReference>
<evidence type="ECO:0000313" key="10">
    <source>
        <dbReference type="Proteomes" id="UP001162480"/>
    </source>
</evidence>
<gene>
    <name evidence="9" type="ORF">OCTVUL_1B024087</name>
</gene>
<dbReference type="PROSITE" id="PS50294">
    <property type="entry name" value="WD_REPEATS_REGION"/>
    <property type="match status" value="2"/>
</dbReference>
<dbReference type="Proteomes" id="UP001162480">
    <property type="component" value="Chromosome 28"/>
</dbReference>
<organism evidence="9 10">
    <name type="scientific">Octopus vulgaris</name>
    <name type="common">Common octopus</name>
    <dbReference type="NCBI Taxonomy" id="6645"/>
    <lineage>
        <taxon>Eukaryota</taxon>
        <taxon>Metazoa</taxon>
        <taxon>Spiralia</taxon>
        <taxon>Lophotrochozoa</taxon>
        <taxon>Mollusca</taxon>
        <taxon>Cephalopoda</taxon>
        <taxon>Coleoidea</taxon>
        <taxon>Octopodiformes</taxon>
        <taxon>Octopoda</taxon>
        <taxon>Incirrata</taxon>
        <taxon>Octopodidae</taxon>
        <taxon>Octopus</taxon>
    </lineage>
</organism>
<dbReference type="PROSITE" id="PS50082">
    <property type="entry name" value="WD_REPEATS_2"/>
    <property type="match status" value="4"/>
</dbReference>
<dbReference type="EMBL" id="OX597841">
    <property type="protein sequence ID" value="CAI9742552.1"/>
    <property type="molecule type" value="Genomic_DNA"/>
</dbReference>
<evidence type="ECO:0000256" key="4">
    <source>
        <dbReference type="ARBA" id="ARBA00022737"/>
    </source>
</evidence>
<dbReference type="InterPro" id="IPR015943">
    <property type="entry name" value="WD40/YVTN_repeat-like_dom_sf"/>
</dbReference>
<dbReference type="GO" id="GO:0000398">
    <property type="term" value="P:mRNA splicing, via spliceosome"/>
    <property type="evidence" value="ECO:0007669"/>
    <property type="project" value="TreeGrafter"/>
</dbReference>
<name>A0AA36FLV6_OCTVU</name>
<dbReference type="Pfam" id="PF00400">
    <property type="entry name" value="WD40"/>
    <property type="match status" value="5"/>
</dbReference>
<dbReference type="InterPro" id="IPR036322">
    <property type="entry name" value="WD40_repeat_dom_sf"/>
</dbReference>
<evidence type="ECO:0000256" key="2">
    <source>
        <dbReference type="ARBA" id="ARBA00022490"/>
    </source>
</evidence>
<keyword evidence="4" id="KW-0677">Repeat</keyword>
<sequence>MYKHKIYICIYKMSSSSLNTYVDKLNVTVDCKQGAVRNVRFNSDGEYCISCGSDKTLKLWNPYRQLHLKTYSGHGYEVLDAHSACDNATLCSGGMDKSVILWDVATGQVKRKYRGHAGTVSCVKFNEESTVILSGSVDGTIFCWDCRSRKSEPIQKLKEAKDSITSLQVSDHEILSGSADSYIRRYDLRIGRLTCDYVGKTITCVTFTKDSQCVLASSLDGLLRLFDKQTGELLNEYSGHRNSEYKIDSCLNNTDNLILSGSEDGIVYIWDLISAETKAKLEHPDQRPVHSLSHHPSDAVLLTASGSKMYMWTSRYRNTDD</sequence>